<keyword evidence="2" id="KW-0067">ATP-binding</keyword>
<feature type="domain" description="Helicase ATP-binding" evidence="1">
    <location>
        <begin position="35"/>
        <end position="196"/>
    </location>
</feature>
<evidence type="ECO:0000259" key="1">
    <source>
        <dbReference type="PROSITE" id="PS51192"/>
    </source>
</evidence>
<dbReference type="Gene3D" id="3.40.50.300">
    <property type="entry name" value="P-loop containing nucleotide triphosphate hydrolases"/>
    <property type="match status" value="2"/>
</dbReference>
<keyword evidence="3" id="KW-1185">Reference proteome</keyword>
<dbReference type="SMART" id="SM00487">
    <property type="entry name" value="DEXDc"/>
    <property type="match status" value="1"/>
</dbReference>
<dbReference type="GO" id="GO:0004386">
    <property type="term" value="F:helicase activity"/>
    <property type="evidence" value="ECO:0007669"/>
    <property type="project" value="UniProtKB-KW"/>
</dbReference>
<sequence>MPDADAPPPLRIHQREALEALAGAWDDANRPRAWVILPPGAGKTRVGLEAIAGELGAHPDTRAVVLAPNTAIQSQWIDEARALGLGAGDDKTLAGPLTCLTYQSLAVFDSEATDADATTVVDRLHPNGVALFERIRAQPRLVLVLDECHHLLEVWGRLLAELLDAVDRAHVLALTATPPESLAGEQRALVDQLFGRILYRVSVPAVVKEGHLAPFDELVWLTTPTAAEEEWLAGEALRFTELTTPNFGSVGFHEWLTARFVDPVPATTTWAALAEREPDLCDAALRMHHADLLDLPVGARLREQHRHDPSAEDWVRLLGDWLLNHVAESEDPADAEVLAVVRAALPSVGYQWTRRGVRRGRSTVDRVLARSYAKPGAAAQIIAAEHAAIGVRARVLVLCDHERASATVPVDLAGVLDAEAGSAIAALETFLSAPDTAVLHPMLVTGSVVAASEETLRDLVAFVAGRDPDLAARLFVGTGDGPVATCSSGWTSRTWVAHVTAYFEAGRTQVLVGTRGLLGEGWNARGVSTLIDLTTATTLTAVVQTRGRALRTDPTWPDKVATNWTVVCVSEAHLKGDNDWSRLVRKHQGFHGVDADGDIVDGVAHIDASFSPFAPPPVASFDALNARMLIAAADRDAIRDAWAVGEPYQDVTLASLRVRPSTSAVAVVDEVVSLTPVPPSWRLGADGLSTEAPVPTTSWRTPLVLAAGTAGAGGAAVLASPWAALAAGTVGALATLGNAALTGRDHAETLTQWVGAQVALTTGVPPLEAVAAAVADALAAAGLTGVGASGLAVDVHPGGDYRFRLVGTEHDAEVFALAFDEAIGPVGAPRYLVSRFTDAALPDGPIRTRRGAGSALRAARATGEAWHPVPTVLGRNAKSAGHYLDAWRTWVGEGRLLATAKPEGAGIATAVSGEDPFAATTVMRRHWS</sequence>
<name>A0ABN2XS94_9ACTN</name>
<dbReference type="Proteomes" id="UP001501161">
    <property type="component" value="Unassembled WGS sequence"/>
</dbReference>
<dbReference type="RefSeq" id="WP_231250786.1">
    <property type="nucleotide sequence ID" value="NZ_BAAAMQ010000017.1"/>
</dbReference>
<gene>
    <name evidence="2" type="ORF">GCM10009726_36400</name>
</gene>
<organism evidence="2 3">
    <name type="scientific">Nocardioides furvisabuli</name>
    <dbReference type="NCBI Taxonomy" id="375542"/>
    <lineage>
        <taxon>Bacteria</taxon>
        <taxon>Bacillati</taxon>
        <taxon>Actinomycetota</taxon>
        <taxon>Actinomycetes</taxon>
        <taxon>Propionibacteriales</taxon>
        <taxon>Nocardioidaceae</taxon>
        <taxon>Nocardioides</taxon>
    </lineage>
</organism>
<dbReference type="PROSITE" id="PS51192">
    <property type="entry name" value="HELICASE_ATP_BIND_1"/>
    <property type="match status" value="1"/>
</dbReference>
<keyword evidence="2" id="KW-0547">Nucleotide-binding</keyword>
<dbReference type="PANTHER" id="PTHR47396">
    <property type="entry name" value="TYPE I RESTRICTION ENZYME ECOKI R PROTEIN"/>
    <property type="match status" value="1"/>
</dbReference>
<proteinExistence type="predicted"/>
<dbReference type="InterPro" id="IPR050742">
    <property type="entry name" value="Helicase_Restrict-Modif_Enz"/>
</dbReference>
<keyword evidence="2" id="KW-0378">Hydrolase</keyword>
<keyword evidence="2" id="KW-0347">Helicase</keyword>
<evidence type="ECO:0000313" key="3">
    <source>
        <dbReference type="Proteomes" id="UP001501161"/>
    </source>
</evidence>
<dbReference type="PANTHER" id="PTHR47396:SF1">
    <property type="entry name" value="ATP-DEPENDENT HELICASE IRC3-RELATED"/>
    <property type="match status" value="1"/>
</dbReference>
<accession>A0ABN2XS94</accession>
<dbReference type="InterPro" id="IPR027417">
    <property type="entry name" value="P-loop_NTPase"/>
</dbReference>
<dbReference type="CDD" id="cd18785">
    <property type="entry name" value="SF2_C"/>
    <property type="match status" value="1"/>
</dbReference>
<dbReference type="EMBL" id="BAAAMQ010000017">
    <property type="protein sequence ID" value="GAA2116693.1"/>
    <property type="molecule type" value="Genomic_DNA"/>
</dbReference>
<dbReference type="Pfam" id="PF04851">
    <property type="entry name" value="ResIII"/>
    <property type="match status" value="1"/>
</dbReference>
<dbReference type="InterPro" id="IPR006935">
    <property type="entry name" value="Helicase/UvrB_N"/>
</dbReference>
<comment type="caution">
    <text evidence="2">The sequence shown here is derived from an EMBL/GenBank/DDBJ whole genome shotgun (WGS) entry which is preliminary data.</text>
</comment>
<evidence type="ECO:0000313" key="2">
    <source>
        <dbReference type="EMBL" id="GAA2116693.1"/>
    </source>
</evidence>
<protein>
    <submittedName>
        <fullName evidence="2">DEAD/DEAH box helicase family protein</fullName>
    </submittedName>
</protein>
<dbReference type="InterPro" id="IPR014001">
    <property type="entry name" value="Helicase_ATP-bd"/>
</dbReference>
<reference evidence="2 3" key="1">
    <citation type="journal article" date="2019" name="Int. J. Syst. Evol. Microbiol.">
        <title>The Global Catalogue of Microorganisms (GCM) 10K type strain sequencing project: providing services to taxonomists for standard genome sequencing and annotation.</title>
        <authorList>
            <consortium name="The Broad Institute Genomics Platform"/>
            <consortium name="The Broad Institute Genome Sequencing Center for Infectious Disease"/>
            <person name="Wu L."/>
            <person name="Ma J."/>
        </authorList>
    </citation>
    <scope>NUCLEOTIDE SEQUENCE [LARGE SCALE GENOMIC DNA]</scope>
    <source>
        <strain evidence="2 3">JCM 13813</strain>
    </source>
</reference>
<dbReference type="SUPFAM" id="SSF52540">
    <property type="entry name" value="P-loop containing nucleoside triphosphate hydrolases"/>
    <property type="match status" value="2"/>
</dbReference>